<evidence type="ECO:0000313" key="4">
    <source>
        <dbReference type="EMBL" id="GMF34912.1"/>
    </source>
</evidence>
<dbReference type="InterPro" id="IPR050865">
    <property type="entry name" value="BEACH_Domain"/>
</dbReference>
<evidence type="ECO:0000259" key="3">
    <source>
        <dbReference type="PROSITE" id="PS50197"/>
    </source>
</evidence>
<dbReference type="InterPro" id="IPR000409">
    <property type="entry name" value="BEACH_dom"/>
</dbReference>
<comment type="caution">
    <text evidence="4">The sequence shown here is derived from an EMBL/GenBank/DDBJ whole genome shotgun (WGS) entry which is preliminary data.</text>
</comment>
<keyword evidence="5" id="KW-1185">Reference proteome</keyword>
<sequence>MLLIVFYYLSYEGSVDLETITDPVEKCSFEAQIQEFGQTPKLLFSSAHPSRNDVGKAVDIAALDFVPSPQKLDESVASTNGASSVDEIDNRNRGVSEAEQSSSYDETGDEDGTATGNRRSMFGFRTRSFGAVPKQASRFVGGITAQIRRRMSVESSKRWNWAFGTNGDASSWAPSAREVTSLVLGKDGRALFSTSKDTTFKVSATLDGTLRRNLSCNLAISCCDVSPDEKYVFIGSWDNCIYMYSMDVGRVIDQITAHDDGLSAICVFEDRLLSSSWDGSIKMWHYTPKGIATAPLSTFMECEESVVSLCVSMDGSTGAAATRNGMYQTNCFMVRRRG</sequence>
<dbReference type="Gene3D" id="2.130.10.10">
    <property type="entry name" value="YVTN repeat-like/Quinoprotein amine dehydrogenase"/>
    <property type="match status" value="1"/>
</dbReference>
<dbReference type="InterPro" id="IPR015943">
    <property type="entry name" value="WD40/YVTN_repeat-like_dom_sf"/>
</dbReference>
<dbReference type="EMBL" id="BSXW01001227">
    <property type="protein sequence ID" value="GMF34912.1"/>
    <property type="molecule type" value="Genomic_DNA"/>
</dbReference>
<dbReference type="InterPro" id="IPR036322">
    <property type="entry name" value="WD40_repeat_dom_sf"/>
</dbReference>
<dbReference type="InterPro" id="IPR036372">
    <property type="entry name" value="BEACH_dom_sf"/>
</dbReference>
<accession>A0A9W7CKG5</accession>
<dbReference type="Pfam" id="PF00400">
    <property type="entry name" value="WD40"/>
    <property type="match status" value="2"/>
</dbReference>
<dbReference type="AlphaFoldDB" id="A0A9W7CKG5"/>
<evidence type="ECO:0000256" key="2">
    <source>
        <dbReference type="SAM" id="MobiDB-lite"/>
    </source>
</evidence>
<keyword evidence="1" id="KW-0853">WD repeat</keyword>
<dbReference type="SMART" id="SM00320">
    <property type="entry name" value="WD40"/>
    <property type="match status" value="3"/>
</dbReference>
<gene>
    <name evidence="4" type="ORF">Plil01_001485500</name>
</gene>
<dbReference type="Proteomes" id="UP001165083">
    <property type="component" value="Unassembled WGS sequence"/>
</dbReference>
<dbReference type="PANTHER" id="PTHR13743">
    <property type="entry name" value="BEIGE/BEACH-RELATED"/>
    <property type="match status" value="1"/>
</dbReference>
<proteinExistence type="predicted"/>
<dbReference type="Gene3D" id="1.10.1540.10">
    <property type="entry name" value="BEACH domain"/>
    <property type="match status" value="1"/>
</dbReference>
<dbReference type="InterPro" id="IPR001680">
    <property type="entry name" value="WD40_rpt"/>
</dbReference>
<organism evidence="4 5">
    <name type="scientific">Phytophthora lilii</name>
    <dbReference type="NCBI Taxonomy" id="2077276"/>
    <lineage>
        <taxon>Eukaryota</taxon>
        <taxon>Sar</taxon>
        <taxon>Stramenopiles</taxon>
        <taxon>Oomycota</taxon>
        <taxon>Peronosporomycetes</taxon>
        <taxon>Peronosporales</taxon>
        <taxon>Peronosporaceae</taxon>
        <taxon>Phytophthora</taxon>
    </lineage>
</organism>
<dbReference type="PROSITE" id="PS50082">
    <property type="entry name" value="WD_REPEATS_2"/>
    <property type="match status" value="1"/>
</dbReference>
<dbReference type="SUPFAM" id="SSF81837">
    <property type="entry name" value="BEACH domain"/>
    <property type="match status" value="1"/>
</dbReference>
<dbReference type="SUPFAM" id="SSF50978">
    <property type="entry name" value="WD40 repeat-like"/>
    <property type="match status" value="1"/>
</dbReference>
<dbReference type="PANTHER" id="PTHR13743:SF123">
    <property type="entry name" value="PROTEIN FAN"/>
    <property type="match status" value="1"/>
</dbReference>
<dbReference type="OrthoDB" id="26681at2759"/>
<protein>
    <submittedName>
        <fullName evidence="4">Unnamed protein product</fullName>
    </submittedName>
</protein>
<evidence type="ECO:0000256" key="1">
    <source>
        <dbReference type="PROSITE-ProRule" id="PRU00221"/>
    </source>
</evidence>
<feature type="domain" description="BEACH" evidence="3">
    <location>
        <begin position="1"/>
        <end position="51"/>
    </location>
</feature>
<dbReference type="Pfam" id="PF02138">
    <property type="entry name" value="Beach"/>
    <property type="match status" value="1"/>
</dbReference>
<reference evidence="4" key="1">
    <citation type="submission" date="2023-04" db="EMBL/GenBank/DDBJ databases">
        <title>Phytophthora lilii NBRC 32176.</title>
        <authorList>
            <person name="Ichikawa N."/>
            <person name="Sato H."/>
            <person name="Tonouchi N."/>
        </authorList>
    </citation>
    <scope>NUCLEOTIDE SEQUENCE</scope>
    <source>
        <strain evidence="4">NBRC 32176</strain>
    </source>
</reference>
<evidence type="ECO:0000313" key="5">
    <source>
        <dbReference type="Proteomes" id="UP001165083"/>
    </source>
</evidence>
<name>A0A9W7CKG5_9STRA</name>
<dbReference type="PROSITE" id="PS50197">
    <property type="entry name" value="BEACH"/>
    <property type="match status" value="1"/>
</dbReference>
<feature type="repeat" description="WD" evidence="1">
    <location>
        <begin position="255"/>
        <end position="284"/>
    </location>
</feature>
<feature type="region of interest" description="Disordered" evidence="2">
    <location>
        <begin position="73"/>
        <end position="120"/>
    </location>
</feature>